<dbReference type="CDD" id="cd01321">
    <property type="entry name" value="ADGF"/>
    <property type="match status" value="1"/>
</dbReference>
<evidence type="ECO:0000259" key="12">
    <source>
        <dbReference type="Pfam" id="PF00962"/>
    </source>
</evidence>
<organism evidence="14 15">
    <name type="scientific">Ceratitis capitata</name>
    <name type="common">Mediterranean fruit fly</name>
    <name type="synonym">Tephritis capitata</name>
    <dbReference type="NCBI Taxonomy" id="7213"/>
    <lineage>
        <taxon>Eukaryota</taxon>
        <taxon>Metazoa</taxon>
        <taxon>Ecdysozoa</taxon>
        <taxon>Arthropoda</taxon>
        <taxon>Hexapoda</taxon>
        <taxon>Insecta</taxon>
        <taxon>Pterygota</taxon>
        <taxon>Neoptera</taxon>
        <taxon>Endopterygota</taxon>
        <taxon>Diptera</taxon>
        <taxon>Brachycera</taxon>
        <taxon>Muscomorpha</taxon>
        <taxon>Tephritoidea</taxon>
        <taxon>Tephritidae</taxon>
        <taxon>Ceratitis</taxon>
        <taxon>Ceratitis</taxon>
    </lineage>
</organism>
<keyword evidence="11" id="KW-1133">Transmembrane helix</keyword>
<keyword evidence="11" id="KW-0812">Transmembrane</keyword>
<evidence type="ECO:0000256" key="7">
    <source>
        <dbReference type="ARBA" id="ARBA00022723"/>
    </source>
</evidence>
<keyword evidence="9" id="KW-0378">Hydrolase</keyword>
<comment type="cofactor">
    <cofactor evidence="1">
        <name>Zn(2+)</name>
        <dbReference type="ChEBI" id="CHEBI:29105"/>
    </cofactor>
</comment>
<evidence type="ECO:0000256" key="11">
    <source>
        <dbReference type="SAM" id="Phobius"/>
    </source>
</evidence>
<evidence type="ECO:0000256" key="8">
    <source>
        <dbReference type="ARBA" id="ARBA00022729"/>
    </source>
</evidence>
<evidence type="ECO:0000256" key="9">
    <source>
        <dbReference type="ARBA" id="ARBA00022801"/>
    </source>
</evidence>
<comment type="catalytic activity">
    <reaction evidence="10">
        <text>adenosine + H2O + H(+) = inosine + NH4(+)</text>
        <dbReference type="Rhea" id="RHEA:24408"/>
        <dbReference type="ChEBI" id="CHEBI:15377"/>
        <dbReference type="ChEBI" id="CHEBI:15378"/>
        <dbReference type="ChEBI" id="CHEBI:16335"/>
        <dbReference type="ChEBI" id="CHEBI:17596"/>
        <dbReference type="ChEBI" id="CHEBI:28938"/>
        <dbReference type="EC" id="3.5.4.4"/>
    </reaction>
</comment>
<comment type="caution">
    <text evidence="14">The sequence shown here is derived from an EMBL/GenBank/DDBJ whole genome shotgun (WGS) entry which is preliminary data.</text>
</comment>
<proteinExistence type="inferred from homology"/>
<keyword evidence="6" id="KW-0964">Secreted</keyword>
<feature type="domain" description="Adenosine deaminase" evidence="12">
    <location>
        <begin position="210"/>
        <end position="500"/>
    </location>
</feature>
<dbReference type="GO" id="GO:0046872">
    <property type="term" value="F:metal ion binding"/>
    <property type="evidence" value="ECO:0007669"/>
    <property type="project" value="UniProtKB-KW"/>
</dbReference>
<dbReference type="InterPro" id="IPR013659">
    <property type="entry name" value="A_deaminase_N"/>
</dbReference>
<evidence type="ECO:0000313" key="14">
    <source>
        <dbReference type="EMBL" id="CAD7004413.1"/>
    </source>
</evidence>
<evidence type="ECO:0000256" key="3">
    <source>
        <dbReference type="ARBA" id="ARBA00006083"/>
    </source>
</evidence>
<accession>A0A811V4G8</accession>
<dbReference type="GO" id="GO:0004000">
    <property type="term" value="F:adenosine deaminase activity"/>
    <property type="evidence" value="ECO:0007669"/>
    <property type="project" value="InterPro"/>
</dbReference>
<dbReference type="InterPro" id="IPR006330">
    <property type="entry name" value="Ado/ade_deaminase"/>
</dbReference>
<evidence type="ECO:0000256" key="4">
    <source>
        <dbReference type="ARBA" id="ARBA00012784"/>
    </source>
</evidence>
<dbReference type="GO" id="GO:0005615">
    <property type="term" value="C:extracellular space"/>
    <property type="evidence" value="ECO:0007669"/>
    <property type="project" value="InterPro"/>
</dbReference>
<dbReference type="AlphaFoldDB" id="A0A811V4G8"/>
<name>A0A811V4G8_CERCA</name>
<dbReference type="OrthoDB" id="7202371at2759"/>
<keyword evidence="8" id="KW-0732">Signal</keyword>
<keyword evidence="15" id="KW-1185">Reference proteome</keyword>
<comment type="similarity">
    <text evidence="3">Belongs to the metallo-dependent hydrolases superfamily. Adenosine and AMP deaminases family. ADGF subfamily.</text>
</comment>
<evidence type="ECO:0000256" key="1">
    <source>
        <dbReference type="ARBA" id="ARBA00001947"/>
    </source>
</evidence>
<dbReference type="EC" id="3.5.4.4" evidence="4"/>
<feature type="transmembrane region" description="Helical" evidence="11">
    <location>
        <begin position="7"/>
        <end position="27"/>
    </location>
</feature>
<evidence type="ECO:0000256" key="5">
    <source>
        <dbReference type="ARBA" id="ARBA00018099"/>
    </source>
</evidence>
<dbReference type="GO" id="GO:0006154">
    <property type="term" value="P:adenosine catabolic process"/>
    <property type="evidence" value="ECO:0007669"/>
    <property type="project" value="InterPro"/>
</dbReference>
<dbReference type="InterPro" id="IPR032466">
    <property type="entry name" value="Metal_Hydrolase"/>
</dbReference>
<dbReference type="PANTHER" id="PTHR11409:SF39">
    <property type="entry name" value="ADENOSINE DEAMINASE 2"/>
    <property type="match status" value="1"/>
</dbReference>
<keyword evidence="11" id="KW-0472">Membrane</keyword>
<evidence type="ECO:0000256" key="6">
    <source>
        <dbReference type="ARBA" id="ARBA00022525"/>
    </source>
</evidence>
<evidence type="ECO:0000259" key="13">
    <source>
        <dbReference type="Pfam" id="PF08451"/>
    </source>
</evidence>
<dbReference type="SUPFAM" id="SSF51556">
    <property type="entry name" value="Metallo-dependent hydrolases"/>
    <property type="match status" value="1"/>
</dbReference>
<dbReference type="GO" id="GO:0046103">
    <property type="term" value="P:inosine biosynthetic process"/>
    <property type="evidence" value="ECO:0007669"/>
    <property type="project" value="TreeGrafter"/>
</dbReference>
<dbReference type="InterPro" id="IPR006331">
    <property type="entry name" value="ADGF"/>
</dbReference>
<dbReference type="NCBIfam" id="TIGR01431">
    <property type="entry name" value="adm_rel"/>
    <property type="match status" value="1"/>
</dbReference>
<gene>
    <name evidence="14" type="ORF">CCAP1982_LOCUS12823</name>
</gene>
<reference evidence="14" key="1">
    <citation type="submission" date="2020-11" db="EMBL/GenBank/DDBJ databases">
        <authorList>
            <person name="Whitehead M."/>
        </authorList>
    </citation>
    <scope>NUCLEOTIDE SEQUENCE</scope>
    <source>
        <strain evidence="14">EGII</strain>
    </source>
</reference>
<dbReference type="InterPro" id="IPR001365">
    <property type="entry name" value="A_deaminase_dom"/>
</dbReference>
<protein>
    <recommendedName>
        <fullName evidence="5">Adenosine deaminase</fullName>
        <ecNumber evidence="4">3.5.4.4</ecNumber>
    </recommendedName>
</protein>
<comment type="subcellular location">
    <subcellularLocation>
        <location evidence="2">Secreted</location>
    </subcellularLocation>
</comment>
<feature type="domain" description="Adenosine/AMP deaminase N-terminal" evidence="13">
    <location>
        <begin position="42"/>
        <end position="116"/>
    </location>
</feature>
<dbReference type="PANTHER" id="PTHR11409">
    <property type="entry name" value="ADENOSINE DEAMINASE"/>
    <property type="match status" value="1"/>
</dbReference>
<evidence type="ECO:0000313" key="15">
    <source>
        <dbReference type="Proteomes" id="UP000606786"/>
    </source>
</evidence>
<dbReference type="Pfam" id="PF00962">
    <property type="entry name" value="A_deaminase"/>
    <property type="match status" value="1"/>
</dbReference>
<keyword evidence="7" id="KW-0479">Metal-binding</keyword>
<dbReference type="Pfam" id="PF08451">
    <property type="entry name" value="A_deaminase_N"/>
    <property type="match status" value="1"/>
</dbReference>
<dbReference type="Gene3D" id="3.20.20.140">
    <property type="entry name" value="Metal-dependent hydrolases"/>
    <property type="match status" value="1"/>
</dbReference>
<sequence length="524" mass="60443">MMANCCWLRYLAALFILTNCLVFALLLDLPAFDRHALLAERVRLYETMRANILEKESNNQLGGRIVLNAKERVANELIMFEKKHELERGLHNLSNFQVSQHFFRSFTKINNTILFQRLRAMPKGGVLHAHDMALCSSDYLLKLTYREHLWACVSKSVEKEYQKLLFSLMQPQVEETCEWALLSALRAEEQSDVVDKELLAQLTMYPQEEFENEDAVWRRFRSIFRLVIGLLSYAPVWEQYIYRALEEFHEDGVQYLEIRSVLPILYDLVGGNFTILNTTRAMRNADLRFRASHSDWIGSRLIYAPTRRVSDARFAEYLGNALLLKSHFPDYFAGFDLVGFEDEGRPLRDYAGELLSIQGEIDFYFHAGETNWYGTNTDENLLDAVLLGTKRIGHGLALLKHPEVLRAARLQNIALEVNPISNQVLQYIGDLRTHPAAVLFADNYPVVIASDDPSFWKATPLTHDFYMAFMVIASRKADLGFLKQLALNSIAYGAFSASERVEAYEKWNLKWESWIDDINSEMTS</sequence>
<dbReference type="Proteomes" id="UP000606786">
    <property type="component" value="Unassembled WGS sequence"/>
</dbReference>
<evidence type="ECO:0000256" key="10">
    <source>
        <dbReference type="ARBA" id="ARBA00047764"/>
    </source>
</evidence>
<dbReference type="FunFam" id="3.20.20.140:FF:000017">
    <property type="entry name" value="Adenosine deaminase 2"/>
    <property type="match status" value="1"/>
</dbReference>
<dbReference type="EMBL" id="CAJHJT010000034">
    <property type="protein sequence ID" value="CAD7004413.1"/>
    <property type="molecule type" value="Genomic_DNA"/>
</dbReference>
<evidence type="ECO:0000256" key="2">
    <source>
        <dbReference type="ARBA" id="ARBA00004613"/>
    </source>
</evidence>